<keyword evidence="2" id="KW-1185">Reference proteome</keyword>
<proteinExistence type="predicted"/>
<name>A0A7Y9WPJ4_9BURK</name>
<comment type="caution">
    <text evidence="1">The sequence shown here is derived from an EMBL/GenBank/DDBJ whole genome shotgun (WGS) entry which is preliminary data.</text>
</comment>
<dbReference type="RefSeq" id="WP_179744770.1">
    <property type="nucleotide sequence ID" value="NZ_JACCAS010000001.1"/>
</dbReference>
<dbReference type="EMBL" id="JACCAS010000001">
    <property type="protein sequence ID" value="NYH24701.1"/>
    <property type="molecule type" value="Genomic_DNA"/>
</dbReference>
<reference evidence="1 2" key="1">
    <citation type="submission" date="2020-07" db="EMBL/GenBank/DDBJ databases">
        <title>Exploring microbial biodiversity for novel pathways involved in the catabolism of aromatic compounds derived from lignin.</title>
        <authorList>
            <person name="Elkins J."/>
        </authorList>
    </citation>
    <scope>NUCLEOTIDE SEQUENCE [LARGE SCALE GENOMIC DNA]</scope>
    <source>
        <strain evidence="1 2">H2C3C</strain>
    </source>
</reference>
<evidence type="ECO:0000313" key="1">
    <source>
        <dbReference type="EMBL" id="NYH24701.1"/>
    </source>
</evidence>
<dbReference type="Proteomes" id="UP000540929">
    <property type="component" value="Unassembled WGS sequence"/>
</dbReference>
<organism evidence="1 2">
    <name type="scientific">Paraburkholderia bryophila</name>
    <dbReference type="NCBI Taxonomy" id="420952"/>
    <lineage>
        <taxon>Bacteria</taxon>
        <taxon>Pseudomonadati</taxon>
        <taxon>Pseudomonadota</taxon>
        <taxon>Betaproteobacteria</taxon>
        <taxon>Burkholderiales</taxon>
        <taxon>Burkholderiaceae</taxon>
        <taxon>Paraburkholderia</taxon>
    </lineage>
</organism>
<accession>A0A7Y9WPJ4</accession>
<dbReference type="AlphaFoldDB" id="A0A7Y9WPJ4"/>
<gene>
    <name evidence="1" type="ORF">GGD40_004180</name>
</gene>
<protein>
    <submittedName>
        <fullName evidence="1">Uncharacterized protein</fullName>
    </submittedName>
</protein>
<evidence type="ECO:0000313" key="2">
    <source>
        <dbReference type="Proteomes" id="UP000540929"/>
    </source>
</evidence>
<sequence length="103" mass="10629">MESNLETDGDESSFYVVGDEQNGDGMPAIGAGGTLAYAEDGTVAITLGFRASIGLTSAATRETIDAAVLAWAQALVQNVGADLVAHIVRVEKEARDPTAPIVH</sequence>